<protein>
    <submittedName>
        <fullName evidence="4">Uncharacterized protein</fullName>
    </submittedName>
</protein>
<dbReference type="PRINTS" id="PR00081">
    <property type="entry name" value="GDHRDH"/>
</dbReference>
<dbReference type="AlphaFoldDB" id="A0A1E3NTK9"/>
<dbReference type="PANTHER" id="PTHR24322:SF736">
    <property type="entry name" value="RETINOL DEHYDROGENASE 10"/>
    <property type="match status" value="1"/>
</dbReference>
<dbReference type="InterPro" id="IPR036291">
    <property type="entry name" value="NAD(P)-bd_dom_sf"/>
</dbReference>
<dbReference type="RefSeq" id="XP_019020608.1">
    <property type="nucleotide sequence ID" value="XM_019162642.1"/>
</dbReference>
<proteinExistence type="inferred from homology"/>
<reference evidence="4 5" key="1">
    <citation type="journal article" date="2016" name="Proc. Natl. Acad. Sci. U.S.A.">
        <title>Comparative genomics of biotechnologically important yeasts.</title>
        <authorList>
            <person name="Riley R."/>
            <person name="Haridas S."/>
            <person name="Wolfe K.H."/>
            <person name="Lopes M.R."/>
            <person name="Hittinger C.T."/>
            <person name="Goeker M."/>
            <person name="Salamov A.A."/>
            <person name="Wisecaver J.H."/>
            <person name="Long T.M."/>
            <person name="Calvey C.H."/>
            <person name="Aerts A.L."/>
            <person name="Barry K.W."/>
            <person name="Choi C."/>
            <person name="Clum A."/>
            <person name="Coughlan A.Y."/>
            <person name="Deshpande S."/>
            <person name="Douglass A.P."/>
            <person name="Hanson S.J."/>
            <person name="Klenk H.-P."/>
            <person name="LaButti K.M."/>
            <person name="Lapidus A."/>
            <person name="Lindquist E.A."/>
            <person name="Lipzen A.M."/>
            <person name="Meier-Kolthoff J.P."/>
            <person name="Ohm R.A."/>
            <person name="Otillar R.P."/>
            <person name="Pangilinan J.L."/>
            <person name="Peng Y."/>
            <person name="Rokas A."/>
            <person name="Rosa C.A."/>
            <person name="Scheuner C."/>
            <person name="Sibirny A.A."/>
            <person name="Slot J.C."/>
            <person name="Stielow J.B."/>
            <person name="Sun H."/>
            <person name="Kurtzman C.P."/>
            <person name="Blackwell M."/>
            <person name="Grigoriev I.V."/>
            <person name="Jeffries T.W."/>
        </authorList>
    </citation>
    <scope>NUCLEOTIDE SEQUENCE [LARGE SCALE GENOMIC DNA]</scope>
    <source>
        <strain evidence="4 5">NRRL Y-2026</strain>
    </source>
</reference>
<dbReference type="PRINTS" id="PR00080">
    <property type="entry name" value="SDRFAMILY"/>
</dbReference>
<dbReference type="PANTHER" id="PTHR24322">
    <property type="entry name" value="PKSB"/>
    <property type="match status" value="1"/>
</dbReference>
<evidence type="ECO:0000313" key="4">
    <source>
        <dbReference type="EMBL" id="ODQ49495.1"/>
    </source>
</evidence>
<dbReference type="InterPro" id="IPR002347">
    <property type="entry name" value="SDR_fam"/>
</dbReference>
<dbReference type="SUPFAM" id="SSF51735">
    <property type="entry name" value="NAD(P)-binding Rossmann-fold domains"/>
    <property type="match status" value="1"/>
</dbReference>
<evidence type="ECO:0000256" key="3">
    <source>
        <dbReference type="RuleBase" id="RU000363"/>
    </source>
</evidence>
<gene>
    <name evidence="4" type="ORF">PICMEDRAFT_30591</name>
</gene>
<keyword evidence="5" id="KW-1185">Reference proteome</keyword>
<dbReference type="STRING" id="763406.A0A1E3NTK9"/>
<dbReference type="GO" id="GO:0016616">
    <property type="term" value="F:oxidoreductase activity, acting on the CH-OH group of donors, NAD or NADP as acceptor"/>
    <property type="evidence" value="ECO:0007669"/>
    <property type="project" value="TreeGrafter"/>
</dbReference>
<keyword evidence="2" id="KW-0560">Oxidoreductase</keyword>
<dbReference type="OrthoDB" id="10253736at2759"/>
<dbReference type="CDD" id="cd05339">
    <property type="entry name" value="17beta-HSDXI-like_SDR_c"/>
    <property type="match status" value="1"/>
</dbReference>
<organism evidence="4 5">
    <name type="scientific">Pichia membranifaciens NRRL Y-2026</name>
    <dbReference type="NCBI Taxonomy" id="763406"/>
    <lineage>
        <taxon>Eukaryota</taxon>
        <taxon>Fungi</taxon>
        <taxon>Dikarya</taxon>
        <taxon>Ascomycota</taxon>
        <taxon>Saccharomycotina</taxon>
        <taxon>Pichiomycetes</taxon>
        <taxon>Pichiales</taxon>
        <taxon>Pichiaceae</taxon>
        <taxon>Pichia</taxon>
    </lineage>
</organism>
<evidence type="ECO:0000313" key="5">
    <source>
        <dbReference type="Proteomes" id="UP000094455"/>
    </source>
</evidence>
<dbReference type="EMBL" id="KV454001">
    <property type="protein sequence ID" value="ODQ49495.1"/>
    <property type="molecule type" value="Genomic_DNA"/>
</dbReference>
<accession>A0A1E3NTK9</accession>
<evidence type="ECO:0000256" key="1">
    <source>
        <dbReference type="ARBA" id="ARBA00006484"/>
    </source>
</evidence>
<sequence length="320" mass="35068">MLYRANKVMLDVSNLFVGMLFDADKDIVLVTGGSSGLGRELVLLFYNAGARVVVFDLDVPSEDSENLVEGVYYFACDVSDRQQVREKAEEVFHTVGTVTILINNAGITTGDTILNLSFEQIEKTMAVNLLSSFYTIKTFLPNMLAIKRGYIVTIASTLGYMSPARLSAYGASKSGLIALHESLTYELGSPTLNTTGVKTLLICPGQLKTHLFEGVRTPSTLFAPELEPRDVAKQVFKSVVYGCRGEIKIPFYGNFLPIFRSAPWPIVAVLRYFSGIDTSMKKFVDRTKEATTISSAYVSEKASVVTGIFASKPDSVDPAW</sequence>
<dbReference type="GeneID" id="30179329"/>
<comment type="similarity">
    <text evidence="1 3">Belongs to the short-chain dehydrogenases/reductases (SDR) family.</text>
</comment>
<name>A0A1E3NTK9_9ASCO</name>
<dbReference type="Gene3D" id="3.40.50.720">
    <property type="entry name" value="NAD(P)-binding Rossmann-like Domain"/>
    <property type="match status" value="1"/>
</dbReference>
<dbReference type="Pfam" id="PF00106">
    <property type="entry name" value="adh_short"/>
    <property type="match status" value="1"/>
</dbReference>
<evidence type="ECO:0000256" key="2">
    <source>
        <dbReference type="ARBA" id="ARBA00023002"/>
    </source>
</evidence>
<dbReference type="Proteomes" id="UP000094455">
    <property type="component" value="Unassembled WGS sequence"/>
</dbReference>